<dbReference type="InterPro" id="IPR007833">
    <property type="entry name" value="Capsule_polysaccharide_synth"/>
</dbReference>
<name>A0ABU0IJI9_9HYPH</name>
<sequence length="437" mass="48963">MTETRNFLFLQGPASPFLRHLAAALERRGASVHKINVCLGDILFWRRWPIHVYRGPDTDWKAYLDDFLYRHAITDLVMLGDGREKHAAAIALARSLGLRVHIFEHGYLRPDWLTLEPFGMSSQSCFPADPHAIRQLAAKVAPPAQTSRRYRASFLTYALYDLSFHVPNVLLGWLVHPHYRAHGPVHPAVEYAGWIGKALTMRKRHRNVAALQDFYLGRKPRFFLFPLQLPGDYQIRRHAPTGNLLTIMEATMASFARHAEADVRLLFKVHPIDNGLNRWQSRIAAMASRHGVAERVDFIEGGDLDALITASQGLVTVNSTVGLTALQANRPVIALAPAIYDVPGLTHQGPLATFWTRPEQPDATLLQALLRAMTGTIQVRGGFLDRQSVIDGAEAMAERLFSPPMLPSSPAPERAIFRYEAELRAAFQSQPDPQAYP</sequence>
<keyword evidence="2" id="KW-1185">Reference proteome</keyword>
<accession>A0ABU0IJI9</accession>
<proteinExistence type="predicted"/>
<dbReference type="Proteomes" id="UP001235269">
    <property type="component" value="Unassembled WGS sequence"/>
</dbReference>
<reference evidence="1 2" key="1">
    <citation type="submission" date="2023-07" db="EMBL/GenBank/DDBJ databases">
        <title>Genomic Encyclopedia of Type Strains, Phase IV (KMG-IV): sequencing the most valuable type-strain genomes for metagenomic binning, comparative biology and taxonomic classification.</title>
        <authorList>
            <person name="Goeker M."/>
        </authorList>
    </citation>
    <scope>NUCLEOTIDE SEQUENCE [LARGE SCALE GENOMIC DNA]</scope>
    <source>
        <strain evidence="1 2">DSM 100301</strain>
    </source>
</reference>
<dbReference type="Pfam" id="PF05159">
    <property type="entry name" value="Capsule_synth"/>
    <property type="match status" value="1"/>
</dbReference>
<dbReference type="RefSeq" id="WP_307159551.1">
    <property type="nucleotide sequence ID" value="NZ_JAUSWH010000014.1"/>
</dbReference>
<gene>
    <name evidence="1" type="ORF">QO005_003730</name>
</gene>
<dbReference type="CDD" id="cd16441">
    <property type="entry name" value="beta_Kdo_transferase_KpsS"/>
    <property type="match status" value="1"/>
</dbReference>
<evidence type="ECO:0000313" key="2">
    <source>
        <dbReference type="Proteomes" id="UP001235269"/>
    </source>
</evidence>
<comment type="caution">
    <text evidence="1">The sequence shown here is derived from an EMBL/GenBank/DDBJ whole genome shotgun (WGS) entry which is preliminary data.</text>
</comment>
<evidence type="ECO:0000313" key="1">
    <source>
        <dbReference type="EMBL" id="MDQ0457374.1"/>
    </source>
</evidence>
<protein>
    <submittedName>
        <fullName evidence="1">Capsular polysaccharide export protein</fullName>
    </submittedName>
</protein>
<organism evidence="1 2">
    <name type="scientific">Rhizobium paknamense</name>
    <dbReference type="NCBI Taxonomy" id="1206817"/>
    <lineage>
        <taxon>Bacteria</taxon>
        <taxon>Pseudomonadati</taxon>
        <taxon>Pseudomonadota</taxon>
        <taxon>Alphaproteobacteria</taxon>
        <taxon>Hyphomicrobiales</taxon>
        <taxon>Rhizobiaceae</taxon>
        <taxon>Rhizobium/Agrobacterium group</taxon>
        <taxon>Rhizobium</taxon>
    </lineage>
</organism>
<dbReference type="EMBL" id="JAUSWH010000014">
    <property type="protein sequence ID" value="MDQ0457374.1"/>
    <property type="molecule type" value="Genomic_DNA"/>
</dbReference>